<accession>A0ABP0AL97</accession>
<dbReference type="InterPro" id="IPR000994">
    <property type="entry name" value="Pept_M24"/>
</dbReference>
<dbReference type="InterPro" id="IPR052433">
    <property type="entry name" value="X-Pro_dipept-like"/>
</dbReference>
<dbReference type="Proteomes" id="UP001642406">
    <property type="component" value="Unassembled WGS sequence"/>
</dbReference>
<evidence type="ECO:0000256" key="12">
    <source>
        <dbReference type="ARBA" id="ARBA00030849"/>
    </source>
</evidence>
<evidence type="ECO:0000256" key="11">
    <source>
        <dbReference type="ARBA" id="ARBA00023211"/>
    </source>
</evidence>
<evidence type="ECO:0000256" key="9">
    <source>
        <dbReference type="ARBA" id="ARBA00022801"/>
    </source>
</evidence>
<keyword evidence="7" id="KW-0645">Protease</keyword>
<evidence type="ECO:0000256" key="6">
    <source>
        <dbReference type="ARBA" id="ARBA00022438"/>
    </source>
</evidence>
<dbReference type="PANTHER" id="PTHR43226">
    <property type="entry name" value="XAA-PRO AMINOPEPTIDASE 3"/>
    <property type="match status" value="1"/>
</dbReference>
<evidence type="ECO:0000256" key="10">
    <source>
        <dbReference type="ARBA" id="ARBA00023049"/>
    </source>
</evidence>
<evidence type="ECO:0000259" key="16">
    <source>
        <dbReference type="SMART" id="SM01011"/>
    </source>
</evidence>
<comment type="similarity">
    <text evidence="4 14">Belongs to the peptidase M24B family.</text>
</comment>
<evidence type="ECO:0000256" key="7">
    <source>
        <dbReference type="ARBA" id="ARBA00022670"/>
    </source>
</evidence>
<dbReference type="Gene3D" id="3.90.230.10">
    <property type="entry name" value="Creatinase/methionine aminopeptidase superfamily"/>
    <property type="match status" value="1"/>
</dbReference>
<dbReference type="InterPro" id="IPR029149">
    <property type="entry name" value="Creatin/AminoP/Spt16_N"/>
</dbReference>
<feature type="region of interest" description="Disordered" evidence="15">
    <location>
        <begin position="192"/>
        <end position="212"/>
    </location>
</feature>
<dbReference type="EC" id="3.4.11.9" evidence="5"/>
<dbReference type="Pfam" id="PF00557">
    <property type="entry name" value="Peptidase_M24"/>
    <property type="match status" value="2"/>
</dbReference>
<dbReference type="Pfam" id="PF05195">
    <property type="entry name" value="AMP_N"/>
    <property type="match status" value="1"/>
</dbReference>
<keyword evidence="10" id="KW-0482">Metalloprotease</keyword>
<comment type="function">
    <text evidence="3">Catalyzes the removal of a penultimate prolyl residue from the N-termini of peptides.</text>
</comment>
<sequence length="596" mass="65576">MSGGGVQSTLPEVVDHDLIFVEEFDALSIELRMVQDTEDAFEDIAPETSPKRKYPAKLHAQKVAKELGVKEGLIYLPGLPTQLYEDSDMGPQFRQRRYFYYIAGANFENCAVTYDLANDSLVLWVPYIDPRQVLWYGTSPGPKECLAKTDLDDVRYTKDLDAFLRKRLTLGGANTADVFRVGAPIGSNFCSDKNSRSATASSNSSKRSTSSASSSSTTLFVLHPDQIPDVLRDDSSTFTLDSTRLQPAMDAARVVKTPYEIDLIRKANDISSAAHTAVLRQLKGMTNEQDIEAEFLDHCLAVHGAKHQSYPVIAGSGPNAGVLHYFGNDEPLAGRQLVCLDAGAEWDLYASDVTRTFPISGTFTPEAAAIYSAVQRMQNEVFSRFKPGAPFAYLHLHAAYVAAQELLRLGILKDGSATDILAKGTISAFFPHGLGHHVGLEVHDVLSSDLMSRPPTDEAGATKNFSTRTKHVRNQLGGMKRQPVTPDMYATLMSEAAAVSNGDVSAFFTQQDRRRLLEPGMIVTVEPGIYFCRPYIESFFLVDPTHAKYINKDILERYYGVGGVRIEDCLLVTEDGYDNLTTAPKGDEALRIIKGK</sequence>
<evidence type="ECO:0000313" key="18">
    <source>
        <dbReference type="Proteomes" id="UP001642406"/>
    </source>
</evidence>
<evidence type="ECO:0000256" key="5">
    <source>
        <dbReference type="ARBA" id="ARBA00012574"/>
    </source>
</evidence>
<feature type="compositionally biased region" description="Low complexity" evidence="15">
    <location>
        <begin position="196"/>
        <end position="212"/>
    </location>
</feature>
<dbReference type="EMBL" id="CAWUHC010000001">
    <property type="protein sequence ID" value="CAK7208591.1"/>
    <property type="molecule type" value="Genomic_DNA"/>
</dbReference>
<dbReference type="SUPFAM" id="SSF53092">
    <property type="entry name" value="Creatinase/prolidase N-terminal domain"/>
    <property type="match status" value="1"/>
</dbReference>
<evidence type="ECO:0000256" key="13">
    <source>
        <dbReference type="ARBA" id="ARBA00032413"/>
    </source>
</evidence>
<proteinExistence type="inferred from homology"/>
<feature type="domain" description="Aminopeptidase P N-terminal" evidence="16">
    <location>
        <begin position="54"/>
        <end position="179"/>
    </location>
</feature>
<keyword evidence="11" id="KW-0464">Manganese</keyword>
<gene>
    <name evidence="17" type="ORF">SBRCBS47491_000143</name>
</gene>
<evidence type="ECO:0000256" key="2">
    <source>
        <dbReference type="ARBA" id="ARBA00001936"/>
    </source>
</evidence>
<reference evidence="17 18" key="1">
    <citation type="submission" date="2024-01" db="EMBL/GenBank/DDBJ databases">
        <authorList>
            <person name="Allen C."/>
            <person name="Tagirdzhanova G."/>
        </authorList>
    </citation>
    <scope>NUCLEOTIDE SEQUENCE [LARGE SCALE GENOMIC DNA]</scope>
</reference>
<comment type="catalytic activity">
    <reaction evidence="1">
        <text>Release of any N-terminal amino acid, including proline, that is linked to proline, even from a dipeptide or tripeptide.</text>
        <dbReference type="EC" id="3.4.11.9"/>
    </reaction>
</comment>
<dbReference type="PROSITE" id="PS00491">
    <property type="entry name" value="PROLINE_PEPTIDASE"/>
    <property type="match status" value="1"/>
</dbReference>
<evidence type="ECO:0000256" key="3">
    <source>
        <dbReference type="ARBA" id="ARBA00002443"/>
    </source>
</evidence>
<keyword evidence="18" id="KW-1185">Reference proteome</keyword>
<dbReference type="SUPFAM" id="SSF55920">
    <property type="entry name" value="Creatinase/aminopeptidase"/>
    <property type="match status" value="1"/>
</dbReference>
<name>A0ABP0AL97_9PEZI</name>
<dbReference type="InterPro" id="IPR001131">
    <property type="entry name" value="Peptidase_M24B_aminopep-P_CS"/>
</dbReference>
<evidence type="ECO:0000256" key="14">
    <source>
        <dbReference type="RuleBase" id="RU000590"/>
    </source>
</evidence>
<organism evidence="17 18">
    <name type="scientific">Sporothrix bragantina</name>
    <dbReference type="NCBI Taxonomy" id="671064"/>
    <lineage>
        <taxon>Eukaryota</taxon>
        <taxon>Fungi</taxon>
        <taxon>Dikarya</taxon>
        <taxon>Ascomycota</taxon>
        <taxon>Pezizomycotina</taxon>
        <taxon>Sordariomycetes</taxon>
        <taxon>Sordariomycetidae</taxon>
        <taxon>Ophiostomatales</taxon>
        <taxon>Ophiostomataceae</taxon>
        <taxon>Sporothrix</taxon>
    </lineage>
</organism>
<dbReference type="InterPro" id="IPR007865">
    <property type="entry name" value="Aminopep_P_N"/>
</dbReference>
<dbReference type="Gene3D" id="3.40.350.10">
    <property type="entry name" value="Creatinase/prolidase N-terminal domain"/>
    <property type="match status" value="1"/>
</dbReference>
<dbReference type="PANTHER" id="PTHR43226:SF3">
    <property type="entry name" value="XAA-PRO AMINOPEPTIDASE AN0832-RELATED"/>
    <property type="match status" value="1"/>
</dbReference>
<dbReference type="InterPro" id="IPR036005">
    <property type="entry name" value="Creatinase/aminopeptidase-like"/>
</dbReference>
<comment type="cofactor">
    <cofactor evidence="2">
        <name>Mn(2+)</name>
        <dbReference type="ChEBI" id="CHEBI:29035"/>
    </cofactor>
</comment>
<evidence type="ECO:0000256" key="4">
    <source>
        <dbReference type="ARBA" id="ARBA00008766"/>
    </source>
</evidence>
<dbReference type="CDD" id="cd01087">
    <property type="entry name" value="Prolidase"/>
    <property type="match status" value="1"/>
</dbReference>
<keyword evidence="6" id="KW-0031">Aminopeptidase</keyword>
<keyword evidence="8 14" id="KW-0479">Metal-binding</keyword>
<dbReference type="SMART" id="SM01011">
    <property type="entry name" value="AMP_N"/>
    <property type="match status" value="1"/>
</dbReference>
<evidence type="ECO:0000313" key="17">
    <source>
        <dbReference type="EMBL" id="CAK7208591.1"/>
    </source>
</evidence>
<protein>
    <recommendedName>
        <fullName evidence="5">Xaa-Pro aminopeptidase</fullName>
        <ecNumber evidence="5">3.4.11.9</ecNumber>
    </recommendedName>
    <alternativeName>
        <fullName evidence="12">Aminoacylproline aminopeptidase</fullName>
    </alternativeName>
    <alternativeName>
        <fullName evidence="13">Prolidase</fullName>
    </alternativeName>
</protein>
<evidence type="ECO:0000256" key="1">
    <source>
        <dbReference type="ARBA" id="ARBA00001424"/>
    </source>
</evidence>
<comment type="caution">
    <text evidence="17">The sequence shown here is derived from an EMBL/GenBank/DDBJ whole genome shotgun (WGS) entry which is preliminary data.</text>
</comment>
<keyword evidence="9" id="KW-0378">Hydrolase</keyword>
<evidence type="ECO:0000256" key="15">
    <source>
        <dbReference type="SAM" id="MobiDB-lite"/>
    </source>
</evidence>
<evidence type="ECO:0000256" key="8">
    <source>
        <dbReference type="ARBA" id="ARBA00022723"/>
    </source>
</evidence>